<reference evidence="2" key="1">
    <citation type="journal article" date="2014" name="PLoS ONE">
        <title>Presence and analysis of plasmids in human and animal associated arcobacter species.</title>
        <authorList>
            <person name="Douidah L."/>
            <person name="De Zutter L."/>
            <person name="Van Nieuwerburgh F."/>
            <person name="Deforce D."/>
            <person name="Ingmer H."/>
            <person name="Vandenberg O."/>
            <person name="Van den Abeele A.M."/>
            <person name="Houf K."/>
        </authorList>
    </citation>
    <scope>NUCLEOTIDE SEQUENCE</scope>
    <source>
        <strain evidence="2">AC1119</strain>
        <plasmid evidence="2">AB-1119-LD</plasmid>
    </source>
</reference>
<proteinExistence type="predicted"/>
<geneLocation type="plasmid" evidence="2">
    <name>AB-1119-LD</name>
</geneLocation>
<dbReference type="AlphaFoldDB" id="W0LZH1"/>
<sequence>MQKFSPTKDFYDLLQELYYIFNKELFEDKLPNCLITVQRRKKVMGYFSANRWVNDKKIQVHELALNPTYFASCNFIELFQTIVHEMCHLWQFEYGKPSIKTYHNKEWANKMESIGLIPSSTGRIGGKKTGQFMNDYPERGGIFENLCIRLFKEDMFIKWFDRFPQEIYHNNNLENPDSNNKINDIILESLYTPVSNVVVDIVSIEEIKALNLSKQKTKYLCPNCKSAVWGRNNLNIKCNSCQVDFKIVSNQD</sequence>
<evidence type="ECO:0000313" key="2">
    <source>
        <dbReference type="EMBL" id="AHG28749.1"/>
    </source>
</evidence>
<dbReference type="RefSeq" id="WP_032072650.1">
    <property type="nucleotide sequence ID" value="NC_025153.1"/>
</dbReference>
<keyword evidence="2" id="KW-0614">Plasmid</keyword>
<accession>W0LZH1</accession>
<name>W0LZH1_9BACT</name>
<dbReference type="GO" id="GO:0006950">
    <property type="term" value="P:response to stress"/>
    <property type="evidence" value="ECO:0007669"/>
    <property type="project" value="UniProtKB-ARBA"/>
</dbReference>
<dbReference type="InterPro" id="IPR006640">
    <property type="entry name" value="SprT-like_domain"/>
</dbReference>
<dbReference type="EMBL" id="KF740630">
    <property type="protein sequence ID" value="AHG28749.1"/>
    <property type="molecule type" value="Genomic_DNA"/>
</dbReference>
<feature type="domain" description="SprT-like" evidence="1">
    <location>
        <begin position="14"/>
        <end position="115"/>
    </location>
</feature>
<evidence type="ECO:0000259" key="1">
    <source>
        <dbReference type="Pfam" id="PF10263"/>
    </source>
</evidence>
<dbReference type="Pfam" id="PF10263">
    <property type="entry name" value="SprT-like"/>
    <property type="match status" value="1"/>
</dbReference>
<organism evidence="2">
    <name type="scientific">Aliarcobacter butzleri</name>
    <dbReference type="NCBI Taxonomy" id="28197"/>
    <lineage>
        <taxon>Bacteria</taxon>
        <taxon>Pseudomonadati</taxon>
        <taxon>Campylobacterota</taxon>
        <taxon>Epsilonproteobacteria</taxon>
        <taxon>Campylobacterales</taxon>
        <taxon>Arcobacteraceae</taxon>
        <taxon>Aliarcobacter</taxon>
    </lineage>
</organism>
<protein>
    <submittedName>
        <fullName evidence="2">Mpr protein</fullName>
    </submittedName>
</protein>